<evidence type="ECO:0008006" key="4">
    <source>
        <dbReference type="Google" id="ProtNLM"/>
    </source>
</evidence>
<gene>
    <name evidence="2" type="ORF">Tco_0974913</name>
</gene>
<reference evidence="2" key="1">
    <citation type="journal article" date="2022" name="Int. J. Mol. Sci.">
        <title>Draft Genome of Tanacetum Coccineum: Genomic Comparison of Closely Related Tanacetum-Family Plants.</title>
        <authorList>
            <person name="Yamashiro T."/>
            <person name="Shiraishi A."/>
            <person name="Nakayama K."/>
            <person name="Satake H."/>
        </authorList>
    </citation>
    <scope>NUCLEOTIDE SEQUENCE</scope>
</reference>
<sequence>MVQIRQSDNPPDVVKIIAQQLQNIIPNIVTQVTNNLNNANGNGNGGGNNGCTYKGFVACGPQDFDRTGGAVALTRWIEKIESVIDNGGCLANQKGEVCREFIHWQSFDLVEYSSLRKSNEIKKLEGKFWNHSMVGANHARYTDRIFMRWPIVGSTFVHIGTLAKAGEKRKERDEASKSESVEKTKRKLKGVGQGPGHMARDCRAPVRHAEPIRQQLGQGYGQRACYGVGSFGSASVQIITKRNRNLDFSFISTEFVPLLNVKPSIANPGYVIEVANGKKEEVDRIFRGCRLELRDSMIPVEGDKVLCVQGEHNVGKTKTLMRTKANELTLRDILIIRDFEDIYFWRSCQDYRHIDKCKKLSEQLSRELLRQGIYFDQVTHQGGANFVVKKKSKEDNEYHLRLMFDLLEGEACMFYVKFFQMFEFLVAKRTFSGHVEESEIEWCEKQEEALGKLL</sequence>
<evidence type="ECO:0000313" key="2">
    <source>
        <dbReference type="EMBL" id="GJT48756.1"/>
    </source>
</evidence>
<dbReference type="EMBL" id="BQNB010016180">
    <property type="protein sequence ID" value="GJT48756.1"/>
    <property type="molecule type" value="Genomic_DNA"/>
</dbReference>
<comment type="caution">
    <text evidence="2">The sequence shown here is derived from an EMBL/GenBank/DDBJ whole genome shotgun (WGS) entry which is preliminary data.</text>
</comment>
<organism evidence="2 3">
    <name type="scientific">Tanacetum coccineum</name>
    <dbReference type="NCBI Taxonomy" id="301880"/>
    <lineage>
        <taxon>Eukaryota</taxon>
        <taxon>Viridiplantae</taxon>
        <taxon>Streptophyta</taxon>
        <taxon>Embryophyta</taxon>
        <taxon>Tracheophyta</taxon>
        <taxon>Spermatophyta</taxon>
        <taxon>Magnoliopsida</taxon>
        <taxon>eudicotyledons</taxon>
        <taxon>Gunneridae</taxon>
        <taxon>Pentapetalae</taxon>
        <taxon>asterids</taxon>
        <taxon>campanulids</taxon>
        <taxon>Asterales</taxon>
        <taxon>Asteraceae</taxon>
        <taxon>Asteroideae</taxon>
        <taxon>Anthemideae</taxon>
        <taxon>Anthemidinae</taxon>
        <taxon>Tanacetum</taxon>
    </lineage>
</organism>
<protein>
    <recommendedName>
        <fullName evidence="4">Reverse transcriptase domain-containing protein</fullName>
    </recommendedName>
</protein>
<reference evidence="2" key="2">
    <citation type="submission" date="2022-01" db="EMBL/GenBank/DDBJ databases">
        <authorList>
            <person name="Yamashiro T."/>
            <person name="Shiraishi A."/>
            <person name="Satake H."/>
            <person name="Nakayama K."/>
        </authorList>
    </citation>
    <scope>NUCLEOTIDE SEQUENCE</scope>
</reference>
<evidence type="ECO:0000313" key="3">
    <source>
        <dbReference type="Proteomes" id="UP001151760"/>
    </source>
</evidence>
<proteinExistence type="predicted"/>
<feature type="compositionally biased region" description="Basic and acidic residues" evidence="1">
    <location>
        <begin position="167"/>
        <end position="183"/>
    </location>
</feature>
<feature type="region of interest" description="Disordered" evidence="1">
    <location>
        <begin position="167"/>
        <end position="201"/>
    </location>
</feature>
<accession>A0ABQ5ED13</accession>
<name>A0ABQ5ED13_9ASTR</name>
<keyword evidence="3" id="KW-1185">Reference proteome</keyword>
<evidence type="ECO:0000256" key="1">
    <source>
        <dbReference type="SAM" id="MobiDB-lite"/>
    </source>
</evidence>
<dbReference type="Proteomes" id="UP001151760">
    <property type="component" value="Unassembled WGS sequence"/>
</dbReference>